<feature type="transmembrane region" description="Helical" evidence="1">
    <location>
        <begin position="117"/>
        <end position="142"/>
    </location>
</feature>
<reference evidence="2 3" key="1">
    <citation type="submission" date="2018-02" db="EMBL/GenBank/DDBJ databases">
        <title>Novel Leptospira species isolated from soil and water in Japan.</title>
        <authorList>
            <person name="Nakao R."/>
            <person name="Masuzawa T."/>
        </authorList>
    </citation>
    <scope>NUCLEOTIDE SEQUENCE [LARGE SCALE GENOMIC DNA]</scope>
    <source>
        <strain evidence="2 3">YH101</strain>
    </source>
</reference>
<proteinExistence type="predicted"/>
<keyword evidence="1" id="KW-1133">Transmembrane helix</keyword>
<protein>
    <submittedName>
        <fullName evidence="2">Uncharacterized protein</fullName>
    </submittedName>
</protein>
<keyword evidence="1" id="KW-0812">Transmembrane</keyword>
<dbReference type="OrthoDB" id="345818at2"/>
<name>A0A2P2E0J4_9LEPT</name>
<organism evidence="2 3">
    <name type="scientific">Leptospira ryugenii</name>
    <dbReference type="NCBI Taxonomy" id="1917863"/>
    <lineage>
        <taxon>Bacteria</taxon>
        <taxon>Pseudomonadati</taxon>
        <taxon>Spirochaetota</taxon>
        <taxon>Spirochaetia</taxon>
        <taxon>Leptospirales</taxon>
        <taxon>Leptospiraceae</taxon>
        <taxon>Leptospira</taxon>
    </lineage>
</organism>
<evidence type="ECO:0000256" key="1">
    <source>
        <dbReference type="SAM" id="Phobius"/>
    </source>
</evidence>
<keyword evidence="1" id="KW-0472">Membrane</keyword>
<gene>
    <name evidence="2" type="ORF">LPTSP4_19320</name>
</gene>
<sequence>MDALKLCYVFGGSFFLVGLLCGIWKYYGILKSKDAVAPEYVSVLHRASLLYSFACILLSKFVELSSFSEEVNFYAAFSAMVFFAFAQSTYFLHAVLKDTDNQFQKPYRIGSWLHPAILTHGSMVLLILGEVGGFAVLFWGFLRTL</sequence>
<dbReference type="Proteomes" id="UP000245133">
    <property type="component" value="Unassembled WGS sequence"/>
</dbReference>
<evidence type="ECO:0000313" key="3">
    <source>
        <dbReference type="Proteomes" id="UP000245133"/>
    </source>
</evidence>
<dbReference type="AlphaFoldDB" id="A0A2P2E0J4"/>
<dbReference type="RefSeq" id="WP_108976287.1">
    <property type="nucleotide sequence ID" value="NZ_BFBB01000004.1"/>
</dbReference>
<feature type="transmembrane region" description="Helical" evidence="1">
    <location>
        <begin position="73"/>
        <end position="96"/>
    </location>
</feature>
<feature type="transmembrane region" description="Helical" evidence="1">
    <location>
        <begin position="6"/>
        <end position="27"/>
    </location>
</feature>
<comment type="caution">
    <text evidence="2">The sequence shown here is derived from an EMBL/GenBank/DDBJ whole genome shotgun (WGS) entry which is preliminary data.</text>
</comment>
<dbReference type="EMBL" id="BFBB01000004">
    <property type="protein sequence ID" value="GBF50407.1"/>
    <property type="molecule type" value="Genomic_DNA"/>
</dbReference>
<keyword evidence="3" id="KW-1185">Reference proteome</keyword>
<accession>A0A2P2E0J4</accession>
<evidence type="ECO:0000313" key="2">
    <source>
        <dbReference type="EMBL" id="GBF50407.1"/>
    </source>
</evidence>